<reference evidence="4 5" key="1">
    <citation type="journal article" date="2016" name="Genome Biol. Evol.">
        <title>Divergent and convergent evolution of fungal pathogenicity.</title>
        <authorList>
            <person name="Shang Y."/>
            <person name="Xiao G."/>
            <person name="Zheng P."/>
            <person name="Cen K."/>
            <person name="Zhan S."/>
            <person name="Wang C."/>
        </authorList>
    </citation>
    <scope>NUCLEOTIDE SEQUENCE [LARGE SCALE GENOMIC DNA]</scope>
    <source>
        <strain evidence="4 5">RCEF 4871</strain>
    </source>
</reference>
<evidence type="ECO:0000313" key="4">
    <source>
        <dbReference type="EMBL" id="OAA36300.1"/>
    </source>
</evidence>
<dbReference type="InterPro" id="IPR013083">
    <property type="entry name" value="Znf_RING/FYVE/PHD"/>
</dbReference>
<dbReference type="SUPFAM" id="SSF57850">
    <property type="entry name" value="RING/U-box"/>
    <property type="match status" value="1"/>
</dbReference>
<evidence type="ECO:0000259" key="3">
    <source>
        <dbReference type="PROSITE" id="PS50089"/>
    </source>
</evidence>
<dbReference type="CDD" id="cd16448">
    <property type="entry name" value="RING-H2"/>
    <property type="match status" value="1"/>
</dbReference>
<protein>
    <submittedName>
        <fullName evidence="4">Zinc finger, RING/FYVE/PHD-type</fullName>
    </submittedName>
</protein>
<keyword evidence="1" id="KW-0862">Zinc</keyword>
<comment type="caution">
    <text evidence="4">The sequence shown here is derived from an EMBL/GenBank/DDBJ whole genome shotgun (WGS) entry which is preliminary data.</text>
</comment>
<feature type="domain" description="RING-type" evidence="3">
    <location>
        <begin position="171"/>
        <end position="217"/>
    </location>
</feature>
<dbReference type="EMBL" id="AZHC01000036">
    <property type="protein sequence ID" value="OAA36300.1"/>
    <property type="molecule type" value="Genomic_DNA"/>
</dbReference>
<evidence type="ECO:0000256" key="1">
    <source>
        <dbReference type="PROSITE-ProRule" id="PRU00175"/>
    </source>
</evidence>
<feature type="region of interest" description="Disordered" evidence="2">
    <location>
        <begin position="44"/>
        <end position="119"/>
    </location>
</feature>
<dbReference type="Proteomes" id="UP000243498">
    <property type="component" value="Unassembled WGS sequence"/>
</dbReference>
<evidence type="ECO:0000313" key="5">
    <source>
        <dbReference type="Proteomes" id="UP000243498"/>
    </source>
</evidence>
<accession>A0A166XXF9</accession>
<evidence type="ECO:0000256" key="2">
    <source>
        <dbReference type="SAM" id="MobiDB-lite"/>
    </source>
</evidence>
<dbReference type="InterPro" id="IPR001841">
    <property type="entry name" value="Znf_RING"/>
</dbReference>
<dbReference type="STRING" id="1081105.A0A166XXF9"/>
<gene>
    <name evidence="4" type="ORF">NOR_07645</name>
</gene>
<dbReference type="GO" id="GO:0008270">
    <property type="term" value="F:zinc ion binding"/>
    <property type="evidence" value="ECO:0007669"/>
    <property type="project" value="UniProtKB-KW"/>
</dbReference>
<proteinExistence type="predicted"/>
<name>A0A166XXF9_METRR</name>
<keyword evidence="1" id="KW-0479">Metal-binding</keyword>
<keyword evidence="1" id="KW-0863">Zinc-finger</keyword>
<dbReference type="AlphaFoldDB" id="A0A166XXF9"/>
<keyword evidence="5" id="KW-1185">Reference proteome</keyword>
<dbReference type="PROSITE" id="PS50089">
    <property type="entry name" value="ZF_RING_2"/>
    <property type="match status" value="1"/>
</dbReference>
<dbReference type="Gene3D" id="3.30.40.10">
    <property type="entry name" value="Zinc/RING finger domain, C3HC4 (zinc finger)"/>
    <property type="match status" value="1"/>
</dbReference>
<dbReference type="OrthoDB" id="8062037at2759"/>
<organism evidence="4 5">
    <name type="scientific">Metarhizium rileyi (strain RCEF 4871)</name>
    <name type="common">Nomuraea rileyi</name>
    <dbReference type="NCBI Taxonomy" id="1649241"/>
    <lineage>
        <taxon>Eukaryota</taxon>
        <taxon>Fungi</taxon>
        <taxon>Dikarya</taxon>
        <taxon>Ascomycota</taxon>
        <taxon>Pezizomycotina</taxon>
        <taxon>Sordariomycetes</taxon>
        <taxon>Hypocreomycetidae</taxon>
        <taxon>Hypocreales</taxon>
        <taxon>Clavicipitaceae</taxon>
        <taxon>Metarhizium</taxon>
    </lineage>
</organism>
<feature type="compositionally biased region" description="Polar residues" evidence="2">
    <location>
        <begin position="92"/>
        <end position="104"/>
    </location>
</feature>
<sequence>MVRVKDIRVKDLISRLSEKYSWRYLERWFLRRCFSAEAKEPLLTGSPIDEDEANNPNDDTHLPPLPESISPLQATGRPGLPIFRPLRVRNPKQMSSDSQETKVGSSRGRPGLSQGEPFQQPSVGRFIFETSEAASDATTPTPGVESSSKCRFSVATTADANMDRRGRPLTCYICGKFFGQRERHTKEAVAYLPCGHGVGKDCLYNWMTTQNGSRRCPAMPCISIRHHCEHITSPTIQAPLNRFGDAAEEREAAVLP</sequence>